<keyword evidence="2" id="KW-0472">Membrane</keyword>
<feature type="compositionally biased region" description="Basic and acidic residues" evidence="1">
    <location>
        <begin position="254"/>
        <end position="274"/>
    </location>
</feature>
<dbReference type="Gene3D" id="3.60.130.30">
    <property type="match status" value="1"/>
</dbReference>
<name>A0AAD6TPS1_9AGAR</name>
<keyword evidence="2" id="KW-0812">Transmembrane</keyword>
<evidence type="ECO:0000313" key="4">
    <source>
        <dbReference type="Proteomes" id="UP001222325"/>
    </source>
</evidence>
<dbReference type="AlphaFoldDB" id="A0AAD6TPS1"/>
<sequence length="288" mass="32081">STPSRTSIPLVDSKGRIIAVLGGTPRDFVGWKLVTDHAAKLFASRVEEGSFTPEQLEHRRAQEPYPSISRGVSHGGGQTEPGELCNNKANTVLTDDFLHDDAFKRLAGFANCLFSMFAPFLFAFYQAQMALIATWRPTLRWNFARSVFAACTFNFGPHAITVPHLDYGNLAWGWCSITALGDFDPDLGGHLILWDLKLVVRFPPGSTILIPSAIIRHSNVPVAAHEQRFSFTQYTAGGLFRWIRNGFQTDEAWEKSASREEKRSREQEGSKRWEAGVAMFSTVDSLGK</sequence>
<comment type="caution">
    <text evidence="3">The sequence shown here is derived from an EMBL/GenBank/DDBJ whole genome shotgun (WGS) entry which is preliminary data.</text>
</comment>
<gene>
    <name evidence="3" type="ORF">B0H15DRAFT_794729</name>
</gene>
<feature type="non-terminal residue" evidence="3">
    <location>
        <position position="288"/>
    </location>
</feature>
<feature type="region of interest" description="Disordered" evidence="1">
    <location>
        <begin position="254"/>
        <end position="276"/>
    </location>
</feature>
<evidence type="ECO:0000256" key="1">
    <source>
        <dbReference type="SAM" id="MobiDB-lite"/>
    </source>
</evidence>
<keyword evidence="4" id="KW-1185">Reference proteome</keyword>
<organism evidence="3 4">
    <name type="scientific">Mycena belliarum</name>
    <dbReference type="NCBI Taxonomy" id="1033014"/>
    <lineage>
        <taxon>Eukaryota</taxon>
        <taxon>Fungi</taxon>
        <taxon>Dikarya</taxon>
        <taxon>Basidiomycota</taxon>
        <taxon>Agaricomycotina</taxon>
        <taxon>Agaricomycetes</taxon>
        <taxon>Agaricomycetidae</taxon>
        <taxon>Agaricales</taxon>
        <taxon>Marasmiineae</taxon>
        <taxon>Mycenaceae</taxon>
        <taxon>Mycena</taxon>
    </lineage>
</organism>
<feature type="region of interest" description="Disordered" evidence="1">
    <location>
        <begin position="53"/>
        <end position="83"/>
    </location>
</feature>
<feature type="transmembrane region" description="Helical" evidence="2">
    <location>
        <begin position="106"/>
        <end position="125"/>
    </location>
</feature>
<protein>
    <submittedName>
        <fullName evidence="3">Uncharacterized protein</fullName>
    </submittedName>
</protein>
<reference evidence="3" key="1">
    <citation type="submission" date="2023-03" db="EMBL/GenBank/DDBJ databases">
        <title>Massive genome expansion in bonnet fungi (Mycena s.s.) driven by repeated elements and novel gene families across ecological guilds.</title>
        <authorList>
            <consortium name="Lawrence Berkeley National Laboratory"/>
            <person name="Harder C.B."/>
            <person name="Miyauchi S."/>
            <person name="Viragh M."/>
            <person name="Kuo A."/>
            <person name="Thoen E."/>
            <person name="Andreopoulos B."/>
            <person name="Lu D."/>
            <person name="Skrede I."/>
            <person name="Drula E."/>
            <person name="Henrissat B."/>
            <person name="Morin E."/>
            <person name="Kohler A."/>
            <person name="Barry K."/>
            <person name="LaButti K."/>
            <person name="Morin E."/>
            <person name="Salamov A."/>
            <person name="Lipzen A."/>
            <person name="Mereny Z."/>
            <person name="Hegedus B."/>
            <person name="Baldrian P."/>
            <person name="Stursova M."/>
            <person name="Weitz H."/>
            <person name="Taylor A."/>
            <person name="Grigoriev I.V."/>
            <person name="Nagy L.G."/>
            <person name="Martin F."/>
            <person name="Kauserud H."/>
        </authorList>
    </citation>
    <scope>NUCLEOTIDE SEQUENCE</scope>
    <source>
        <strain evidence="3">CBHHK173m</strain>
    </source>
</reference>
<accession>A0AAD6TPS1</accession>
<proteinExistence type="predicted"/>
<evidence type="ECO:0000313" key="3">
    <source>
        <dbReference type="EMBL" id="KAJ7063015.1"/>
    </source>
</evidence>
<dbReference type="EMBL" id="JARJCN010000208">
    <property type="protein sequence ID" value="KAJ7063015.1"/>
    <property type="molecule type" value="Genomic_DNA"/>
</dbReference>
<dbReference type="Proteomes" id="UP001222325">
    <property type="component" value="Unassembled WGS sequence"/>
</dbReference>
<keyword evidence="2" id="KW-1133">Transmembrane helix</keyword>
<evidence type="ECO:0000256" key="2">
    <source>
        <dbReference type="SAM" id="Phobius"/>
    </source>
</evidence>